<dbReference type="Proteomes" id="UP000499080">
    <property type="component" value="Unassembled WGS sequence"/>
</dbReference>
<evidence type="ECO:0000313" key="1">
    <source>
        <dbReference type="EMBL" id="GBM51696.1"/>
    </source>
</evidence>
<sequence>MRDVPRRFTPVIEHGAIYNLPDRKRRHMESSGETRISAPIGNRNNILGPLTLSSVLYLQTRNPFRADNCLYRDVSLLEEGSLVGGRKDHNDVRELLDSHVKELTVDELAHKTSEQIAIVEVGAGSTRRANVRCQFGR</sequence>
<name>A0A4Y2GFY5_ARAVE</name>
<dbReference type="AlphaFoldDB" id="A0A4Y2GFY5"/>
<protein>
    <submittedName>
        <fullName evidence="1">Uncharacterized protein</fullName>
    </submittedName>
</protein>
<comment type="caution">
    <text evidence="1">The sequence shown here is derived from an EMBL/GenBank/DDBJ whole genome shotgun (WGS) entry which is preliminary data.</text>
</comment>
<reference evidence="1 2" key="1">
    <citation type="journal article" date="2019" name="Sci. Rep.">
        <title>Orb-weaving spider Araneus ventricosus genome elucidates the spidroin gene catalogue.</title>
        <authorList>
            <person name="Kono N."/>
            <person name="Nakamura H."/>
            <person name="Ohtoshi R."/>
            <person name="Moran D.A.P."/>
            <person name="Shinohara A."/>
            <person name="Yoshida Y."/>
            <person name="Fujiwara M."/>
            <person name="Mori M."/>
            <person name="Tomita M."/>
            <person name="Arakawa K."/>
        </authorList>
    </citation>
    <scope>NUCLEOTIDE SEQUENCE [LARGE SCALE GENOMIC DNA]</scope>
</reference>
<gene>
    <name evidence="1" type="ORF">AVEN_215340_1</name>
</gene>
<dbReference type="EMBL" id="BGPR01001346">
    <property type="protein sequence ID" value="GBM51696.1"/>
    <property type="molecule type" value="Genomic_DNA"/>
</dbReference>
<proteinExistence type="predicted"/>
<accession>A0A4Y2GFY5</accession>
<keyword evidence="2" id="KW-1185">Reference proteome</keyword>
<evidence type="ECO:0000313" key="2">
    <source>
        <dbReference type="Proteomes" id="UP000499080"/>
    </source>
</evidence>
<organism evidence="1 2">
    <name type="scientific">Araneus ventricosus</name>
    <name type="common">Orbweaver spider</name>
    <name type="synonym">Epeira ventricosa</name>
    <dbReference type="NCBI Taxonomy" id="182803"/>
    <lineage>
        <taxon>Eukaryota</taxon>
        <taxon>Metazoa</taxon>
        <taxon>Ecdysozoa</taxon>
        <taxon>Arthropoda</taxon>
        <taxon>Chelicerata</taxon>
        <taxon>Arachnida</taxon>
        <taxon>Araneae</taxon>
        <taxon>Araneomorphae</taxon>
        <taxon>Entelegynae</taxon>
        <taxon>Araneoidea</taxon>
        <taxon>Araneidae</taxon>
        <taxon>Araneus</taxon>
    </lineage>
</organism>